<comment type="caution">
    <text evidence="1">The sequence shown here is derived from an EMBL/GenBank/DDBJ whole genome shotgun (WGS) entry which is preliminary data.</text>
</comment>
<name>A0A5D9DBB7_HALER</name>
<dbReference type="EMBL" id="VTPU01000004">
    <property type="protein sequence ID" value="TZG40522.1"/>
    <property type="molecule type" value="Genomic_DNA"/>
</dbReference>
<proteinExistence type="predicted"/>
<evidence type="ECO:0000313" key="1">
    <source>
        <dbReference type="EMBL" id="TZG40522.1"/>
    </source>
</evidence>
<dbReference type="RefSeq" id="WP_149321353.1">
    <property type="nucleotide sequence ID" value="NZ_JARWAH010000003.1"/>
</dbReference>
<keyword evidence="2" id="KW-1185">Reference proteome</keyword>
<dbReference type="AlphaFoldDB" id="A0A5D9DBB7"/>
<sequence length="96" mass="10619">MNVITEVKPVSLQEFDAMNLDGFNIINAAQDDGPVAEGDDVYRTIDLWTDRSAAEMVSLGHFGKGESIRVLQINVPDIADEEAIERLRQKVSARMA</sequence>
<reference evidence="1 2" key="1">
    <citation type="submission" date="2019-08" db="EMBL/GenBank/DDBJ databases">
        <title>Draft Genome Sequence of Halomonas eurihalina Isolated from Preserved Hide-surface.</title>
        <authorList>
            <person name="Hussain S.A."/>
            <person name="Xu A."/>
            <person name="Sarker M."/>
            <person name="Sommers C."/>
        </authorList>
    </citation>
    <scope>NUCLEOTIDE SEQUENCE [LARGE SCALE GENOMIC DNA]</scope>
    <source>
        <strain evidence="1 2">MS1</strain>
    </source>
</reference>
<dbReference type="OrthoDB" id="6174376at2"/>
<protein>
    <submittedName>
        <fullName evidence="1">Uncharacterized protein</fullName>
    </submittedName>
</protein>
<dbReference type="Proteomes" id="UP000324260">
    <property type="component" value="Unassembled WGS sequence"/>
</dbReference>
<organism evidence="1 2">
    <name type="scientific">Halomonas eurihalina</name>
    <dbReference type="NCBI Taxonomy" id="42566"/>
    <lineage>
        <taxon>Bacteria</taxon>
        <taxon>Pseudomonadati</taxon>
        <taxon>Pseudomonadota</taxon>
        <taxon>Gammaproteobacteria</taxon>
        <taxon>Oceanospirillales</taxon>
        <taxon>Halomonadaceae</taxon>
        <taxon>Halomonas</taxon>
    </lineage>
</organism>
<evidence type="ECO:0000313" key="2">
    <source>
        <dbReference type="Proteomes" id="UP000324260"/>
    </source>
</evidence>
<gene>
    <name evidence="1" type="ORF">FZZ93_05600</name>
</gene>
<accession>A0A5D9DBB7</accession>